<dbReference type="InterPro" id="IPR041588">
    <property type="entry name" value="Integrase_H2C2"/>
</dbReference>
<dbReference type="InterPro" id="IPR005162">
    <property type="entry name" value="Retrotrans_gag_dom"/>
</dbReference>
<evidence type="ECO:0000256" key="8">
    <source>
        <dbReference type="SAM" id="MobiDB-lite"/>
    </source>
</evidence>
<evidence type="ECO:0000313" key="10">
    <source>
        <dbReference type="EMBL" id="SPC93302.1"/>
    </source>
</evidence>
<evidence type="ECO:0000256" key="6">
    <source>
        <dbReference type="ARBA" id="ARBA00022801"/>
    </source>
</evidence>
<dbReference type="GO" id="GO:0003676">
    <property type="term" value="F:nucleic acid binding"/>
    <property type="evidence" value="ECO:0007669"/>
    <property type="project" value="InterPro"/>
</dbReference>
<feature type="compositionally biased region" description="Low complexity" evidence="8">
    <location>
        <begin position="14"/>
        <end position="23"/>
    </location>
</feature>
<dbReference type="Pfam" id="PF17921">
    <property type="entry name" value="Integrase_H2C2"/>
    <property type="match status" value="1"/>
</dbReference>
<keyword evidence="2" id="KW-0808">Transferase</keyword>
<dbReference type="GO" id="GO:0004519">
    <property type="term" value="F:endonuclease activity"/>
    <property type="evidence" value="ECO:0007669"/>
    <property type="project" value="UniProtKB-KW"/>
</dbReference>
<dbReference type="GO" id="GO:0015074">
    <property type="term" value="P:DNA integration"/>
    <property type="evidence" value="ECO:0007669"/>
    <property type="project" value="InterPro"/>
</dbReference>
<dbReference type="Gene3D" id="1.10.340.70">
    <property type="match status" value="1"/>
</dbReference>
<dbReference type="Gene3D" id="3.10.10.10">
    <property type="entry name" value="HIV Type 1 Reverse Transcriptase, subunit A, domain 1"/>
    <property type="match status" value="1"/>
</dbReference>
<dbReference type="InterPro" id="IPR021109">
    <property type="entry name" value="Peptidase_aspartic_dom_sf"/>
</dbReference>
<dbReference type="InterPro" id="IPR036397">
    <property type="entry name" value="RNaseH_sf"/>
</dbReference>
<dbReference type="Gene3D" id="3.30.70.270">
    <property type="match status" value="2"/>
</dbReference>
<evidence type="ECO:0000256" key="4">
    <source>
        <dbReference type="ARBA" id="ARBA00022722"/>
    </source>
</evidence>
<dbReference type="EMBL" id="OIVN01001380">
    <property type="protein sequence ID" value="SPC93302.1"/>
    <property type="molecule type" value="Genomic_DNA"/>
</dbReference>
<dbReference type="InterPro" id="IPR001584">
    <property type="entry name" value="Integrase_cat-core"/>
</dbReference>
<dbReference type="GO" id="GO:0016787">
    <property type="term" value="F:hydrolase activity"/>
    <property type="evidence" value="ECO:0007669"/>
    <property type="project" value="UniProtKB-KW"/>
</dbReference>
<dbReference type="InterPro" id="IPR043128">
    <property type="entry name" value="Rev_trsase/Diguanyl_cyclase"/>
</dbReference>
<evidence type="ECO:0000256" key="5">
    <source>
        <dbReference type="ARBA" id="ARBA00022759"/>
    </source>
</evidence>
<dbReference type="PANTHER" id="PTHR37984">
    <property type="entry name" value="PROTEIN CBG26694"/>
    <property type="match status" value="1"/>
</dbReference>
<dbReference type="PROSITE" id="PS50994">
    <property type="entry name" value="INTEGRASE"/>
    <property type="match status" value="1"/>
</dbReference>
<dbReference type="EC" id="2.7.7.49" evidence="1"/>
<dbReference type="Pfam" id="PF17917">
    <property type="entry name" value="RT_RNaseH"/>
    <property type="match status" value="1"/>
</dbReference>
<keyword evidence="4" id="KW-0540">Nuclease</keyword>
<dbReference type="Pfam" id="PF00665">
    <property type="entry name" value="rve"/>
    <property type="match status" value="1"/>
</dbReference>
<evidence type="ECO:0000256" key="3">
    <source>
        <dbReference type="ARBA" id="ARBA00022695"/>
    </source>
</evidence>
<feature type="compositionally biased region" description="Basic residues" evidence="8">
    <location>
        <begin position="1"/>
        <end position="10"/>
    </location>
</feature>
<dbReference type="GO" id="GO:0003964">
    <property type="term" value="F:RNA-directed DNA polymerase activity"/>
    <property type="evidence" value="ECO:0007669"/>
    <property type="project" value="UniProtKB-KW"/>
</dbReference>
<organism evidence="10">
    <name type="scientific">Fagus sylvatica</name>
    <name type="common">Beechnut</name>
    <dbReference type="NCBI Taxonomy" id="28930"/>
    <lineage>
        <taxon>Eukaryota</taxon>
        <taxon>Viridiplantae</taxon>
        <taxon>Streptophyta</taxon>
        <taxon>Embryophyta</taxon>
        <taxon>Tracheophyta</taxon>
        <taxon>Spermatophyta</taxon>
        <taxon>Magnoliopsida</taxon>
        <taxon>eudicotyledons</taxon>
        <taxon>Gunneridae</taxon>
        <taxon>Pentapetalae</taxon>
        <taxon>rosids</taxon>
        <taxon>fabids</taxon>
        <taxon>Fagales</taxon>
        <taxon>Fagaceae</taxon>
        <taxon>Fagus</taxon>
    </lineage>
</organism>
<dbReference type="InterPro" id="IPR041373">
    <property type="entry name" value="RT_RNaseH"/>
</dbReference>
<dbReference type="InterPro" id="IPR000477">
    <property type="entry name" value="RT_dom"/>
</dbReference>
<evidence type="ECO:0000256" key="1">
    <source>
        <dbReference type="ARBA" id="ARBA00012493"/>
    </source>
</evidence>
<keyword evidence="5" id="KW-0255">Endonuclease</keyword>
<dbReference type="Pfam" id="PF03732">
    <property type="entry name" value="Retrotrans_gag"/>
    <property type="match status" value="1"/>
</dbReference>
<sequence>MPPRGRRRAARTVESQAQSQNNEQEQHQPEQSIPNAEARQTNLLLELIQGLQQTQGELAEAVRQLKEKKEPFITLSEVAELLQQEREKILKEPRQFGSALVHVSKFLDSMGPYAGNGDLCLREFSKSLDDRAYTWYTTLSPGSVRSWDDMVEMFCGKYFQAEEKVTLVNLHGTKQGNGEDLLKYIHRFHDMALDCYANYEESELIGICINNMTPEFRAHLENLDISRFAQLLQKARKTALSVKPWVEKTREKKYPPQTLTVSAGDDKRRKRFGEIPPPVPCTREEMITILNKWVADGVIRLPEVQEEATEEEKKSSKYCHYHRSIKHSITDCWTLRKRFHERIQDGTLELPQTQQRVHVDPFLKHKGKATVSVIIHGSTNDMDVSESAATNPAMPPAAIRALQRNPRFRSLFDQLGLNPEARTAATEAIMSIAAESGTHCFTAEAHASRAFLETTNAITFTDEDMDVPYPDHRRPLYLAATINEVQVRRALVDTGSCINLVPLSTLQAAGISQKKIQGAPMEVRGFGGAAEYTKGHIQLVLKVGPIIALTRGRLNGKPIRIAANPTPFDQSESHLVEAALYDEITPAGEASLSKPVGTPLPRWEDIRDDPEVDLRELLEQKKKRPESKEGSSQPSCYTVDEEDNSELADVAGKSAVTEETIAADPRISAKEELEVIDLSSDPNIQRPVSISTSLSASERTQLVVLLKEYQDIFAWQYNEMPGIDPTLVAHSIEYLNKACPKDEFPLPNMDLLIDSAAGHAMFSFMDGFSGYNQILMSPKDAEKTAFRTPIGNFYYTVMPFGLKNAGATYQRTMTAMFHDMMHREIEDYVDDIVVKSKKREDHLAVLRRVFERCRLYKLKMNPLKCAFGVAAGKFLGFLVHQRGIDVDPTRASAIASMKPPTTHKELKSFLGKLSYIRRFIPGLAAVTSTFAPLLKKGVPFRWSLECQQAFERPPTIKAIGALIAQEDNEGVEQPVYYVSRALKDAETRYSGAERSCLALIYASQRLRHYFLAHKVQLMTKSHPIRSLLQRPVLTGRLAQWLLQLSQYEIIAETPTAIKSQAIADLLAQFPGEDSSSISDEVPGEVNEVLMADATDATWTLRFDGSSTAASSGAGIVLFRNDGEAIPKSFKLDFPCSNNVAEVRSLSYWTGSSMGDGDQALERQKIDITINKKVRPITELLKEEFEELSLNEEDWRMPLKAKIVSPAAAADFKEIKDYTLISVYPSPKWFMKEAHAGECGEHQGKKRLYQRLLTLGYYWPTMKKDTADFVKTCHTCQVQADLIHTHPTNLQNMTTPWPFHTWGLDLIGPIGPASGGHIWILVATEYFTKWVEAISLRKATGAVVANFIRKHIITRFGIPYKLISDNGTPFVNKDVRELLEHYQVKHRRSTPYYPQGNGQAEATNRMLLRILSKMVFDYGSNWNSHLADVLWAYRSSPKTATGFTPFSLVYGTDTISPTKLVVPTPRVLQGSDLEADANICAEARMADLEGLDESRELARLKSQRNYQRMANAYSKTLQVRIFAEGQLVLKAADFVRRGLPSPSKFSPNWEGLYLIREAHGSGYYKLSKSDRTTLADPINGKWLKHYYS</sequence>
<keyword evidence="3" id="KW-0548">Nucleotidyltransferase</keyword>
<dbReference type="SUPFAM" id="SSF56672">
    <property type="entry name" value="DNA/RNA polymerases"/>
    <property type="match status" value="1"/>
</dbReference>
<gene>
    <name evidence="10" type="ORF">FSB_LOCUS21184</name>
</gene>
<name>A0A2N9G176_FAGSY</name>
<reference evidence="10" key="1">
    <citation type="submission" date="2018-02" db="EMBL/GenBank/DDBJ databases">
        <authorList>
            <person name="Cohen D.B."/>
            <person name="Kent A.D."/>
        </authorList>
    </citation>
    <scope>NUCLEOTIDE SEQUENCE</scope>
</reference>
<dbReference type="CDD" id="cd01647">
    <property type="entry name" value="RT_LTR"/>
    <property type="match status" value="1"/>
</dbReference>
<dbReference type="Pfam" id="PF00078">
    <property type="entry name" value="RVT_1"/>
    <property type="match status" value="1"/>
</dbReference>
<dbReference type="CDD" id="cd00303">
    <property type="entry name" value="retropepsin_like"/>
    <property type="match status" value="1"/>
</dbReference>
<keyword evidence="7" id="KW-0695">RNA-directed DNA polymerase</keyword>
<dbReference type="InterPro" id="IPR043502">
    <property type="entry name" value="DNA/RNA_pol_sf"/>
</dbReference>
<dbReference type="InterPro" id="IPR012337">
    <property type="entry name" value="RNaseH-like_sf"/>
</dbReference>
<proteinExistence type="predicted"/>
<dbReference type="InterPro" id="IPR050951">
    <property type="entry name" value="Retrovirus_Pol_polyprotein"/>
</dbReference>
<evidence type="ECO:0000259" key="9">
    <source>
        <dbReference type="PROSITE" id="PS50994"/>
    </source>
</evidence>
<dbReference type="Gene3D" id="3.30.420.10">
    <property type="entry name" value="Ribonuclease H-like superfamily/Ribonuclease H"/>
    <property type="match status" value="1"/>
</dbReference>
<feature type="region of interest" description="Disordered" evidence="8">
    <location>
        <begin position="1"/>
        <end position="33"/>
    </location>
</feature>
<dbReference type="FunFam" id="3.30.420.10:FF:000032">
    <property type="entry name" value="Retrovirus-related Pol polyprotein from transposon 297-like Protein"/>
    <property type="match status" value="1"/>
</dbReference>
<dbReference type="Gene3D" id="2.40.70.10">
    <property type="entry name" value="Acid Proteases"/>
    <property type="match status" value="1"/>
</dbReference>
<accession>A0A2N9G176</accession>
<evidence type="ECO:0000256" key="7">
    <source>
        <dbReference type="ARBA" id="ARBA00022918"/>
    </source>
</evidence>
<dbReference type="PANTHER" id="PTHR37984:SF5">
    <property type="entry name" value="PROTEIN NYNRIN-LIKE"/>
    <property type="match status" value="1"/>
</dbReference>
<keyword evidence="6" id="KW-0378">Hydrolase</keyword>
<feature type="region of interest" description="Disordered" evidence="8">
    <location>
        <begin position="619"/>
        <end position="644"/>
    </location>
</feature>
<dbReference type="SUPFAM" id="SSF50630">
    <property type="entry name" value="Acid proteases"/>
    <property type="match status" value="1"/>
</dbReference>
<dbReference type="SUPFAM" id="SSF53098">
    <property type="entry name" value="Ribonuclease H-like"/>
    <property type="match status" value="1"/>
</dbReference>
<feature type="domain" description="Integrase catalytic" evidence="9">
    <location>
        <begin position="1291"/>
        <end position="1452"/>
    </location>
</feature>
<evidence type="ECO:0000256" key="2">
    <source>
        <dbReference type="ARBA" id="ARBA00022679"/>
    </source>
</evidence>
<protein>
    <recommendedName>
        <fullName evidence="1">RNA-directed DNA polymerase</fullName>
        <ecNumber evidence="1">2.7.7.49</ecNumber>
    </recommendedName>
</protein>
<feature type="region of interest" description="Disordered" evidence="8">
    <location>
        <begin position="590"/>
        <end position="609"/>
    </location>
</feature>